<feature type="transmembrane region" description="Helical" evidence="10">
    <location>
        <begin position="159"/>
        <end position="180"/>
    </location>
</feature>
<dbReference type="PROSITE" id="PS51914">
    <property type="entry name" value="MRH"/>
    <property type="match status" value="1"/>
</dbReference>
<reference evidence="13" key="2">
    <citation type="submission" date="2013-12" db="EMBL/GenBank/DDBJ databases">
        <title>Evolution of pathogenesis and genome organization in the Tremellales.</title>
        <authorList>
            <person name="Cuomo C."/>
            <person name="Litvintseva A."/>
            <person name="Heitman J."/>
            <person name="Chen Y."/>
            <person name="Sun S."/>
            <person name="Springer D."/>
            <person name="Dromer F."/>
            <person name="Young S."/>
            <person name="Zeng Q."/>
            <person name="Chapman S."/>
            <person name="Gujja S."/>
            <person name="Saif S."/>
            <person name="Birren B."/>
        </authorList>
    </citation>
    <scope>NUCLEOTIDE SEQUENCE [LARGE SCALE GENOMIC DNA]</scope>
    <source>
        <strain evidence="13">BCC8398</strain>
    </source>
</reference>
<dbReference type="GO" id="GO:0000139">
    <property type="term" value="C:Golgi membrane"/>
    <property type="evidence" value="ECO:0007669"/>
    <property type="project" value="UniProtKB-SubCell"/>
</dbReference>
<protein>
    <recommendedName>
        <fullName evidence="11">MRH domain-containing protein</fullName>
    </recommendedName>
</protein>
<dbReference type="Gene3D" id="2.70.130.10">
    <property type="entry name" value="Mannose-6-phosphate receptor binding domain"/>
    <property type="match status" value="1"/>
</dbReference>
<keyword evidence="5 10" id="KW-1133">Transmembrane helix</keyword>
<evidence type="ECO:0000256" key="10">
    <source>
        <dbReference type="SAM" id="Phobius"/>
    </source>
</evidence>
<dbReference type="PANTHER" id="PTHR15071">
    <property type="entry name" value="MANNOSE-6-PHOSPHATE RECEPTOR FAMILY MEMBER"/>
    <property type="match status" value="1"/>
</dbReference>
<feature type="domain" description="MRH" evidence="11">
    <location>
        <begin position="3"/>
        <end position="148"/>
    </location>
</feature>
<keyword evidence="2" id="KW-0813">Transport</keyword>
<dbReference type="OrthoDB" id="4504960at2759"/>
<dbReference type="GO" id="GO:0005770">
    <property type="term" value="C:late endosome"/>
    <property type="evidence" value="ECO:0007669"/>
    <property type="project" value="TreeGrafter"/>
</dbReference>
<dbReference type="InterPro" id="IPR044865">
    <property type="entry name" value="MRH_dom"/>
</dbReference>
<dbReference type="GO" id="GO:0010008">
    <property type="term" value="C:endosome membrane"/>
    <property type="evidence" value="ECO:0007669"/>
    <property type="project" value="UniProtKB-SubCell"/>
</dbReference>
<dbReference type="Proteomes" id="UP000092666">
    <property type="component" value="Unassembled WGS sequence"/>
</dbReference>
<dbReference type="InterPro" id="IPR009011">
    <property type="entry name" value="Man6P_isomerase_rcpt-bd_dom_sf"/>
</dbReference>
<reference evidence="12 13" key="1">
    <citation type="submission" date="2013-07" db="EMBL/GenBank/DDBJ databases">
        <title>The Genome Sequence of Cryptococcus heveanensis BCC8398.</title>
        <authorList>
            <consortium name="The Broad Institute Genome Sequencing Platform"/>
            <person name="Cuomo C."/>
            <person name="Litvintseva A."/>
            <person name="Chen Y."/>
            <person name="Heitman J."/>
            <person name="Sun S."/>
            <person name="Springer D."/>
            <person name="Dromer F."/>
            <person name="Young S.K."/>
            <person name="Zeng Q."/>
            <person name="Gargeya S."/>
            <person name="Fitzgerald M."/>
            <person name="Abouelleil A."/>
            <person name="Alvarado L."/>
            <person name="Berlin A.M."/>
            <person name="Chapman S.B."/>
            <person name="Dewar J."/>
            <person name="Goldberg J."/>
            <person name="Griggs A."/>
            <person name="Gujja S."/>
            <person name="Hansen M."/>
            <person name="Howarth C."/>
            <person name="Imamovic A."/>
            <person name="Larimer J."/>
            <person name="McCowan C."/>
            <person name="Murphy C."/>
            <person name="Pearson M."/>
            <person name="Priest M."/>
            <person name="Roberts A."/>
            <person name="Saif S."/>
            <person name="Shea T."/>
            <person name="Sykes S."/>
            <person name="Wortman J."/>
            <person name="Nusbaum C."/>
            <person name="Birren B."/>
        </authorList>
    </citation>
    <scope>NUCLEOTIDE SEQUENCE [LARGE SCALE GENOMIC DNA]</scope>
    <source>
        <strain evidence="12 13">BCC8398</strain>
    </source>
</reference>
<evidence type="ECO:0000256" key="7">
    <source>
        <dbReference type="ARBA" id="ARBA00023157"/>
    </source>
</evidence>
<comment type="subcellular location">
    <subcellularLocation>
        <location evidence="1">Endomembrane system</location>
    </subcellularLocation>
</comment>
<evidence type="ECO:0000259" key="11">
    <source>
        <dbReference type="PROSITE" id="PS51914"/>
    </source>
</evidence>
<keyword evidence="7" id="KW-1015">Disulfide bond</keyword>
<feature type="compositionally biased region" description="Polar residues" evidence="9">
    <location>
        <begin position="289"/>
        <end position="301"/>
    </location>
</feature>
<feature type="compositionally biased region" description="Polar residues" evidence="9">
    <location>
        <begin position="208"/>
        <end position="222"/>
    </location>
</feature>
<proteinExistence type="predicted"/>
<dbReference type="GO" id="GO:0007034">
    <property type="term" value="P:vacuolar transport"/>
    <property type="evidence" value="ECO:0007669"/>
    <property type="project" value="TreeGrafter"/>
</dbReference>
<feature type="compositionally biased region" description="Low complexity" evidence="9">
    <location>
        <begin position="302"/>
        <end position="323"/>
    </location>
</feature>
<keyword evidence="13" id="KW-1185">Reference proteome</keyword>
<sequence length="323" mass="34448">MSSPCTVTLDDGTHYDLSPLASAQSDYIAKVGETSYNLNICRGVVGELHKVDDPDTVGGYVRTDAGDFVLGRVHTNLTVSPMSNEPMYVITDGSACPLNPDAKASTAIRFICSPSDFNAGSPVLVATLPPQDPCHFFFEWRSHVACPTNPKASLGSGHYIAFGAILAIAIFTWFGGHTIYNRFYLKRRGLAQFPIPSLSFPRVKLPTMPSSSGRAANKSSQKPGWGSWGRRSQRSHNGYSNIRADEDDEEQGFAGRFSLEDDDEDAEDLTGLGNGHSNASGSAADGLGSETNAWRNQANVNGSSASGQGKGKSVGVHQGLVDI</sequence>
<dbReference type="Pfam" id="PF02157">
    <property type="entry name" value="Man-6-P_recep"/>
    <property type="match status" value="1"/>
</dbReference>
<evidence type="ECO:0000256" key="6">
    <source>
        <dbReference type="ARBA" id="ARBA00023136"/>
    </source>
</evidence>
<keyword evidence="3 10" id="KW-0812">Transmembrane</keyword>
<evidence type="ECO:0000256" key="4">
    <source>
        <dbReference type="ARBA" id="ARBA00022729"/>
    </source>
</evidence>
<organism evidence="12 13">
    <name type="scientific">Kwoniella heveanensis BCC8398</name>
    <dbReference type="NCBI Taxonomy" id="1296120"/>
    <lineage>
        <taxon>Eukaryota</taxon>
        <taxon>Fungi</taxon>
        <taxon>Dikarya</taxon>
        <taxon>Basidiomycota</taxon>
        <taxon>Agaricomycotina</taxon>
        <taxon>Tremellomycetes</taxon>
        <taxon>Tremellales</taxon>
        <taxon>Cryptococcaceae</taxon>
        <taxon>Kwoniella</taxon>
    </lineage>
</organism>
<accession>A0A1B9GUL9</accession>
<dbReference type="EMBL" id="KV700124">
    <property type="protein sequence ID" value="OCF34727.1"/>
    <property type="molecule type" value="Genomic_DNA"/>
</dbReference>
<dbReference type="STRING" id="1296120.A0A1B9GUL9"/>
<feature type="region of interest" description="Disordered" evidence="9">
    <location>
        <begin position="206"/>
        <end position="250"/>
    </location>
</feature>
<evidence type="ECO:0000256" key="5">
    <source>
        <dbReference type="ARBA" id="ARBA00022989"/>
    </source>
</evidence>
<evidence type="ECO:0000313" key="13">
    <source>
        <dbReference type="Proteomes" id="UP000092666"/>
    </source>
</evidence>
<gene>
    <name evidence="12" type="ORF">I316_03770</name>
</gene>
<evidence type="ECO:0000256" key="8">
    <source>
        <dbReference type="ARBA" id="ARBA00023180"/>
    </source>
</evidence>
<name>A0A1B9GUL9_9TREE</name>
<evidence type="ECO:0000313" key="12">
    <source>
        <dbReference type="EMBL" id="OCF34727.1"/>
    </source>
</evidence>
<dbReference type="AlphaFoldDB" id="A0A1B9GUL9"/>
<dbReference type="PANTHER" id="PTHR15071:SF0">
    <property type="entry name" value="MANNOSE 6-PHOSPHATE RECEPTOR-LIKE PROTEIN 1"/>
    <property type="match status" value="1"/>
</dbReference>
<keyword evidence="8" id="KW-0325">Glycoprotein</keyword>
<keyword evidence="4" id="KW-0732">Signal</keyword>
<evidence type="ECO:0000256" key="9">
    <source>
        <dbReference type="SAM" id="MobiDB-lite"/>
    </source>
</evidence>
<feature type="region of interest" description="Disordered" evidence="9">
    <location>
        <begin position="264"/>
        <end position="323"/>
    </location>
</feature>
<dbReference type="InterPro" id="IPR028927">
    <property type="entry name" value="Man-6-P_rcpt"/>
</dbReference>
<evidence type="ECO:0000256" key="3">
    <source>
        <dbReference type="ARBA" id="ARBA00022692"/>
    </source>
</evidence>
<dbReference type="SUPFAM" id="SSF50911">
    <property type="entry name" value="Mannose 6-phosphate receptor domain"/>
    <property type="match status" value="1"/>
</dbReference>
<evidence type="ECO:0000256" key="2">
    <source>
        <dbReference type="ARBA" id="ARBA00022448"/>
    </source>
</evidence>
<keyword evidence="6 10" id="KW-0472">Membrane</keyword>
<evidence type="ECO:0000256" key="1">
    <source>
        <dbReference type="ARBA" id="ARBA00004308"/>
    </source>
</evidence>